<gene>
    <name evidence="2" type="ORF">G3M48_007745</name>
</gene>
<feature type="chain" id="PRO_5043486079" description="Mannan endo-1,6-alpha-mannosidase" evidence="1">
    <location>
        <begin position="20"/>
        <end position="500"/>
    </location>
</feature>
<dbReference type="PANTHER" id="PTHR47791:SF1">
    <property type="entry name" value="ENDO MANNANASE, GH76 FAMILY (EUROFUNG)"/>
    <property type="match status" value="1"/>
</dbReference>
<dbReference type="SUPFAM" id="SSF48208">
    <property type="entry name" value="Six-hairpin glycosidases"/>
    <property type="match status" value="1"/>
</dbReference>
<feature type="signal peptide" evidence="1">
    <location>
        <begin position="1"/>
        <end position="19"/>
    </location>
</feature>
<protein>
    <recommendedName>
        <fullName evidence="4">Mannan endo-1,6-alpha-mannosidase</fullName>
    </recommendedName>
</protein>
<dbReference type="InterPro" id="IPR008928">
    <property type="entry name" value="6-hairpin_glycosidase_sf"/>
</dbReference>
<dbReference type="Proteomes" id="UP001397290">
    <property type="component" value="Unassembled WGS sequence"/>
</dbReference>
<dbReference type="PANTHER" id="PTHR47791">
    <property type="entry name" value="MEIOTICALLY UP-REGULATED GENE 191 PROTEIN"/>
    <property type="match status" value="1"/>
</dbReference>
<evidence type="ECO:0008006" key="4">
    <source>
        <dbReference type="Google" id="ProtNLM"/>
    </source>
</evidence>
<dbReference type="AlphaFoldDB" id="A0AAW0RM98"/>
<name>A0AAW0RM98_9HYPO</name>
<accession>A0AAW0RM98</accession>
<keyword evidence="3" id="KW-1185">Reference proteome</keyword>
<evidence type="ECO:0000313" key="2">
    <source>
        <dbReference type="EMBL" id="KAK8143083.1"/>
    </source>
</evidence>
<dbReference type="InterPro" id="IPR053169">
    <property type="entry name" value="MUG_Protein"/>
</dbReference>
<sequence>MIMPKICAASAVLAAVVNAVPTIRDAPVAKRGNDKEHYANNIALAAFALQRFWYNQSTGLWDNAWWNSGNALTTLADWASLRPMEAESLEISDVIHNTWSRAQNVTVFTLKTLMSNGMMKTENCINGEGPACGAAAAAAAAASAAGVQPQAFRNFLNDFYDDEGWWALGLIHAYDYTHRQEYLDSAVRIFSDMQGGGNTNCQGGIYWSKKRNYVNAIANELYLSVAASLANRIPSDKGKYTSIAESQWKWFANSGMINGDNLINDGLNDQCNNNGQPTWTYNQGVVLGGLVELYKATGNRDYLNRANSLASVSMRKLVDGNGILVEGCEYDRGHCGADGAQFKGVYARNLRYLDQASPSNDIKRFLTRNSDSIWDKDRQENNNKLGVAWAGPLYSPIGNAHSSAMDALLGAVAALGLALLESFSFDLKLQVPSVVCCQRAGWPSIDKVRMMARAVARTAESSTSPAAGQFFQYMLGFEPQIIRDEGKRSLAMASMTRDPS</sequence>
<dbReference type="InterPro" id="IPR005198">
    <property type="entry name" value="Glyco_hydro_76"/>
</dbReference>
<comment type="caution">
    <text evidence="2">The sequence shown here is derived from an EMBL/GenBank/DDBJ whole genome shotgun (WGS) entry which is preliminary data.</text>
</comment>
<dbReference type="Pfam" id="PF03663">
    <property type="entry name" value="Glyco_hydro_76"/>
    <property type="match status" value="1"/>
</dbReference>
<proteinExistence type="predicted"/>
<evidence type="ECO:0000313" key="3">
    <source>
        <dbReference type="Proteomes" id="UP001397290"/>
    </source>
</evidence>
<evidence type="ECO:0000256" key="1">
    <source>
        <dbReference type="SAM" id="SignalP"/>
    </source>
</evidence>
<dbReference type="GO" id="GO:0005975">
    <property type="term" value="P:carbohydrate metabolic process"/>
    <property type="evidence" value="ECO:0007669"/>
    <property type="project" value="InterPro"/>
</dbReference>
<organism evidence="2 3">
    <name type="scientific">Beauveria asiatica</name>
    <dbReference type="NCBI Taxonomy" id="1069075"/>
    <lineage>
        <taxon>Eukaryota</taxon>
        <taxon>Fungi</taxon>
        <taxon>Dikarya</taxon>
        <taxon>Ascomycota</taxon>
        <taxon>Pezizomycotina</taxon>
        <taxon>Sordariomycetes</taxon>
        <taxon>Hypocreomycetidae</taxon>
        <taxon>Hypocreales</taxon>
        <taxon>Cordycipitaceae</taxon>
        <taxon>Beauveria</taxon>
    </lineage>
</organism>
<reference evidence="2 3" key="1">
    <citation type="submission" date="2020-02" db="EMBL/GenBank/DDBJ databases">
        <title>Comparative genomics of the hypocrealean fungal genus Beauvera.</title>
        <authorList>
            <person name="Showalter D.N."/>
            <person name="Bushley K.E."/>
            <person name="Rehner S.A."/>
        </authorList>
    </citation>
    <scope>NUCLEOTIDE SEQUENCE [LARGE SCALE GENOMIC DNA]</scope>
    <source>
        <strain evidence="2 3">ARSEF4384</strain>
    </source>
</reference>
<dbReference type="EMBL" id="JAAHCF010000558">
    <property type="protein sequence ID" value="KAK8143083.1"/>
    <property type="molecule type" value="Genomic_DNA"/>
</dbReference>
<dbReference type="Gene3D" id="1.50.10.20">
    <property type="match status" value="1"/>
</dbReference>
<keyword evidence="1" id="KW-0732">Signal</keyword>